<evidence type="ECO:0000313" key="2">
    <source>
        <dbReference type="EMBL" id="QIB35952.1"/>
    </source>
</evidence>
<evidence type="ECO:0000256" key="1">
    <source>
        <dbReference type="SAM" id="MobiDB-lite"/>
    </source>
</evidence>
<keyword evidence="3" id="KW-1185">Reference proteome</keyword>
<proteinExistence type="predicted"/>
<protein>
    <submittedName>
        <fullName evidence="2">Uncharacterized protein</fullName>
    </submittedName>
</protein>
<organism evidence="2 3">
    <name type="scientific">Ancylobacter pratisalsi</name>
    <dbReference type="NCBI Taxonomy" id="1745854"/>
    <lineage>
        <taxon>Bacteria</taxon>
        <taxon>Pseudomonadati</taxon>
        <taxon>Pseudomonadota</taxon>
        <taxon>Alphaproteobacteria</taxon>
        <taxon>Hyphomicrobiales</taxon>
        <taxon>Xanthobacteraceae</taxon>
        <taxon>Ancylobacter</taxon>
    </lineage>
</organism>
<feature type="compositionally biased region" description="Low complexity" evidence="1">
    <location>
        <begin position="38"/>
        <end position="48"/>
    </location>
</feature>
<dbReference type="RefSeq" id="WP_163077091.1">
    <property type="nucleotide sequence ID" value="NZ_CP048630.1"/>
</dbReference>
<dbReference type="Proteomes" id="UP000464751">
    <property type="component" value="Chromosome"/>
</dbReference>
<feature type="region of interest" description="Disordered" evidence="1">
    <location>
        <begin position="36"/>
        <end position="76"/>
    </location>
</feature>
<evidence type="ECO:0000313" key="3">
    <source>
        <dbReference type="Proteomes" id="UP000464751"/>
    </source>
</evidence>
<dbReference type="EMBL" id="CP048630">
    <property type="protein sequence ID" value="QIB35952.1"/>
    <property type="molecule type" value="Genomic_DNA"/>
</dbReference>
<name>A0A6P1YS39_9HYPH</name>
<dbReference type="AlphaFoldDB" id="A0A6P1YS39"/>
<sequence>MVFAAAAPLAAQPAQAQSWQTCIEAITQTQHDLKQVLPKPKQPQTQPQSIAAQDSKEPTPESLAAAGLQPPQSGPEAALNQALNLQAAGDEAGCMKAVTEARTLAGLK</sequence>
<reference evidence="2 3" key="1">
    <citation type="submission" date="2020-02" db="EMBL/GenBank/DDBJ databases">
        <authorList>
            <person name="Li G."/>
        </authorList>
    </citation>
    <scope>NUCLEOTIDE SEQUENCE [LARGE SCALE GENOMIC DNA]</scope>
    <source>
        <strain evidence="2 3">DSM 102029</strain>
    </source>
</reference>
<accession>A0A6P1YS39</accession>
<dbReference type="KEGG" id="apra:G3A50_21240"/>
<gene>
    <name evidence="2" type="ORF">G3A50_21240</name>
</gene>